<dbReference type="EMBL" id="FLRE01000062">
    <property type="protein sequence ID" value="SBT33409.1"/>
    <property type="molecule type" value="Genomic_DNA"/>
</dbReference>
<organism evidence="1 2">
    <name type="scientific">Plasmodium ovale wallikeri</name>
    <dbReference type="NCBI Taxonomy" id="864142"/>
    <lineage>
        <taxon>Eukaryota</taxon>
        <taxon>Sar</taxon>
        <taxon>Alveolata</taxon>
        <taxon>Apicomplexa</taxon>
        <taxon>Aconoidasida</taxon>
        <taxon>Haemosporida</taxon>
        <taxon>Plasmodiidae</taxon>
        <taxon>Plasmodium</taxon>
        <taxon>Plasmodium (Plasmodium)</taxon>
    </lineage>
</organism>
<sequence length="73" mass="8188">MTMGKLQSEWANCKASGRIAKRVDELQSEWANCKASGRLGKGRMEKKGTNKKGYSLFCLSFVYSNLPNIKLDI</sequence>
<accession>A0A1A8YPR4</accession>
<protein>
    <submittedName>
        <fullName evidence="1">Uncharacterized protein</fullName>
    </submittedName>
</protein>
<evidence type="ECO:0000313" key="2">
    <source>
        <dbReference type="Proteomes" id="UP000078550"/>
    </source>
</evidence>
<reference evidence="2" key="1">
    <citation type="submission" date="2016-05" db="EMBL/GenBank/DDBJ databases">
        <authorList>
            <person name="Naeem Raeece"/>
        </authorList>
    </citation>
    <scope>NUCLEOTIDE SEQUENCE [LARGE SCALE GENOMIC DNA]</scope>
</reference>
<proteinExistence type="predicted"/>
<dbReference type="AlphaFoldDB" id="A0A1A8YPR4"/>
<evidence type="ECO:0000313" key="1">
    <source>
        <dbReference type="EMBL" id="SBT33409.1"/>
    </source>
</evidence>
<gene>
    <name evidence="1" type="ORF">POVWA2_014570</name>
</gene>
<dbReference type="Proteomes" id="UP000078550">
    <property type="component" value="Unassembled WGS sequence"/>
</dbReference>
<name>A0A1A8YPR4_PLAOA</name>